<keyword evidence="2" id="KW-0808">Transferase</keyword>
<dbReference type="EMBL" id="BNDV01000008">
    <property type="protein sequence ID" value="GHI13869.1"/>
    <property type="molecule type" value="Genomic_DNA"/>
</dbReference>
<comment type="caution">
    <text evidence="4">The sequence shown here is derived from an EMBL/GenBank/DDBJ whole genome shotgun (WGS) entry which is preliminary data.</text>
</comment>
<dbReference type="PANTHER" id="PTHR35526:SF3">
    <property type="entry name" value="ANTI-SIGMA-F FACTOR RSBW"/>
    <property type="match status" value="1"/>
</dbReference>
<dbReference type="GeneID" id="86952673"/>
<reference evidence="5" key="1">
    <citation type="submission" date="2020-09" db="EMBL/GenBank/DDBJ databases">
        <title>Whole genome shotgun sequence of Streptomyces cinnamonensis NBRC 15873.</title>
        <authorList>
            <person name="Komaki H."/>
            <person name="Tamura T."/>
        </authorList>
    </citation>
    <scope>NUCLEOTIDE SEQUENCE [LARGE SCALE GENOMIC DNA]</scope>
    <source>
        <strain evidence="5">NBRC 15873</strain>
    </source>
</reference>
<dbReference type="InterPro" id="IPR005467">
    <property type="entry name" value="His_kinase_dom"/>
</dbReference>
<keyword evidence="5" id="KW-1185">Reference proteome</keyword>
<dbReference type="SMART" id="SM00387">
    <property type="entry name" value="HATPase_c"/>
    <property type="match status" value="1"/>
</dbReference>
<proteinExistence type="predicted"/>
<dbReference type="Gene3D" id="3.30.565.10">
    <property type="entry name" value="Histidine kinase-like ATPase, C-terminal domain"/>
    <property type="match status" value="1"/>
</dbReference>
<dbReference type="SUPFAM" id="SSF55874">
    <property type="entry name" value="ATPase domain of HSP90 chaperone/DNA topoisomerase II/histidine kinase"/>
    <property type="match status" value="1"/>
</dbReference>
<organism evidence="4 5">
    <name type="scientific">Streptomyces virginiae</name>
    <name type="common">Streptomyces cinnamonensis</name>
    <dbReference type="NCBI Taxonomy" id="1961"/>
    <lineage>
        <taxon>Bacteria</taxon>
        <taxon>Bacillati</taxon>
        <taxon>Actinomycetota</taxon>
        <taxon>Actinomycetes</taxon>
        <taxon>Kitasatosporales</taxon>
        <taxon>Streptomycetaceae</taxon>
        <taxon>Streptomyces</taxon>
    </lineage>
</organism>
<dbReference type="InterPro" id="IPR036890">
    <property type="entry name" value="HATPase_C_sf"/>
</dbReference>
<evidence type="ECO:0000256" key="2">
    <source>
        <dbReference type="ARBA" id="ARBA00022777"/>
    </source>
</evidence>
<evidence type="ECO:0000259" key="3">
    <source>
        <dbReference type="PROSITE" id="PS50109"/>
    </source>
</evidence>
<dbReference type="PROSITE" id="PS50109">
    <property type="entry name" value="HIS_KIN"/>
    <property type="match status" value="1"/>
</dbReference>
<evidence type="ECO:0000313" key="5">
    <source>
        <dbReference type="Proteomes" id="UP000660554"/>
    </source>
</evidence>
<evidence type="ECO:0000256" key="1">
    <source>
        <dbReference type="ARBA" id="ARBA00022527"/>
    </source>
</evidence>
<dbReference type="InterPro" id="IPR050267">
    <property type="entry name" value="Anti-sigma-factor_SerPK"/>
</dbReference>
<dbReference type="PANTHER" id="PTHR35526">
    <property type="entry name" value="ANTI-SIGMA-F FACTOR RSBW-RELATED"/>
    <property type="match status" value="1"/>
</dbReference>
<feature type="domain" description="Histidine kinase" evidence="3">
    <location>
        <begin position="52"/>
        <end position="146"/>
    </location>
</feature>
<dbReference type="Pfam" id="PF13581">
    <property type="entry name" value="HATPase_c_2"/>
    <property type="match status" value="1"/>
</dbReference>
<evidence type="ECO:0000313" key="4">
    <source>
        <dbReference type="EMBL" id="GHI13869.1"/>
    </source>
</evidence>
<name>A0ABQ3NM82_STRVG</name>
<protein>
    <recommendedName>
        <fullName evidence="3">Histidine kinase domain-containing protein</fullName>
    </recommendedName>
</protein>
<dbReference type="InterPro" id="IPR003594">
    <property type="entry name" value="HATPase_dom"/>
</dbReference>
<keyword evidence="2" id="KW-0418">Kinase</keyword>
<accession>A0ABQ3NM82</accession>
<sequence>MLTTTGTSAVPAIRRFVHWVADPDVASVPQVRARVRVALEAWAVPLDTADVLLLAVSELVGNVVRHAGAGRMRVGVALGAGWLRLDVADRGAGLPRLPAPRAQVDPESESGRGLLIVQLMTSELGGELSVVAHEFGKTVRVRIPTA</sequence>
<dbReference type="RefSeq" id="WP_053626193.1">
    <property type="nucleotide sequence ID" value="NZ_BMRU01000036.1"/>
</dbReference>
<gene>
    <name evidence="4" type="ORF">Scinn_33320</name>
</gene>
<dbReference type="Proteomes" id="UP000660554">
    <property type="component" value="Unassembled WGS sequence"/>
</dbReference>
<keyword evidence="1" id="KW-0723">Serine/threonine-protein kinase</keyword>
<dbReference type="CDD" id="cd16936">
    <property type="entry name" value="HATPase_RsbW-like"/>
    <property type="match status" value="1"/>
</dbReference>